<evidence type="ECO:0000313" key="1">
    <source>
        <dbReference type="EMBL" id="TCT38637.1"/>
    </source>
</evidence>
<organism evidence="1 2">
    <name type="scientific">Providencia alcalifaciens</name>
    <dbReference type="NCBI Taxonomy" id="126385"/>
    <lineage>
        <taxon>Bacteria</taxon>
        <taxon>Pseudomonadati</taxon>
        <taxon>Pseudomonadota</taxon>
        <taxon>Gammaproteobacteria</taxon>
        <taxon>Enterobacterales</taxon>
        <taxon>Morganellaceae</taxon>
        <taxon>Providencia</taxon>
    </lineage>
</organism>
<dbReference type="OrthoDB" id="6466086at2"/>
<dbReference type="AlphaFoldDB" id="A0A4R3NQV5"/>
<protein>
    <submittedName>
        <fullName evidence="1">Uncharacterized protein</fullName>
    </submittedName>
</protein>
<reference evidence="1 2" key="1">
    <citation type="submission" date="2019-03" db="EMBL/GenBank/DDBJ databases">
        <title>Genomic analyses of the natural microbiome of Caenorhabditis elegans.</title>
        <authorList>
            <person name="Samuel B."/>
        </authorList>
    </citation>
    <scope>NUCLEOTIDE SEQUENCE [LARGE SCALE GENOMIC DNA]</scope>
    <source>
        <strain evidence="1 2">JUb102</strain>
    </source>
</reference>
<dbReference type="RefSeq" id="WP_132494917.1">
    <property type="nucleotide sequence ID" value="NZ_JADSSX010000001.1"/>
</dbReference>
<comment type="caution">
    <text evidence="1">The sequence shown here is derived from an EMBL/GenBank/DDBJ whole genome shotgun (WGS) entry which is preliminary data.</text>
</comment>
<proteinExistence type="predicted"/>
<gene>
    <name evidence="1" type="ORF">EC835_101657</name>
</gene>
<dbReference type="EMBL" id="SMAS01000001">
    <property type="protein sequence ID" value="TCT38637.1"/>
    <property type="molecule type" value="Genomic_DNA"/>
</dbReference>
<accession>A0A4R3NQV5</accession>
<dbReference type="Proteomes" id="UP000295055">
    <property type="component" value="Unassembled WGS sequence"/>
</dbReference>
<name>A0A4R3NQV5_9GAMM</name>
<evidence type="ECO:0000313" key="2">
    <source>
        <dbReference type="Proteomes" id="UP000295055"/>
    </source>
</evidence>
<sequence length="74" mass="8175">MPHAKASVDINLKLILSDEMPPKVKGMAEISVPENEPNIQMLLDEFVKNLIGNEAVKTALKKAALETLVRDIIH</sequence>